<keyword evidence="7 14" id="KW-0812">Transmembrane</keyword>
<comment type="subcellular location">
    <subcellularLocation>
        <location evidence="2">Cell membrane</location>
    </subcellularLocation>
    <subcellularLocation>
        <location evidence="1">Membrane</location>
        <topology evidence="1">Single-pass membrane protein</topology>
    </subcellularLocation>
</comment>
<evidence type="ECO:0000256" key="1">
    <source>
        <dbReference type="ARBA" id="ARBA00004167"/>
    </source>
</evidence>
<evidence type="ECO:0000256" key="11">
    <source>
        <dbReference type="ARBA" id="ARBA00022989"/>
    </source>
</evidence>
<keyword evidence="11 14" id="KW-1133">Transmembrane helix</keyword>
<dbReference type="PANTHER" id="PTHR30627">
    <property type="entry name" value="PEPTIDOGLYCAN D,D-TRANSPEPTIDASE"/>
    <property type="match status" value="1"/>
</dbReference>
<evidence type="ECO:0000259" key="16">
    <source>
        <dbReference type="Pfam" id="PF03717"/>
    </source>
</evidence>
<keyword evidence="4" id="KW-1003">Cell membrane</keyword>
<evidence type="ECO:0000256" key="14">
    <source>
        <dbReference type="SAM" id="Phobius"/>
    </source>
</evidence>
<evidence type="ECO:0000256" key="10">
    <source>
        <dbReference type="ARBA" id="ARBA00022984"/>
    </source>
</evidence>
<keyword evidence="13" id="KW-0961">Cell wall biogenesis/degradation</keyword>
<keyword evidence="9" id="KW-0133">Cell shape</keyword>
<feature type="domain" description="Penicillin-binding protein dimerisation" evidence="16">
    <location>
        <begin position="75"/>
        <end position="246"/>
    </location>
</feature>
<evidence type="ECO:0000256" key="7">
    <source>
        <dbReference type="ARBA" id="ARBA00022692"/>
    </source>
</evidence>
<dbReference type="EMBL" id="PHEX01000008">
    <property type="protein sequence ID" value="PKQ28684.1"/>
    <property type="molecule type" value="Genomic_DNA"/>
</dbReference>
<keyword evidence="12 14" id="KW-0472">Membrane</keyword>
<dbReference type="InterPro" id="IPR017790">
    <property type="entry name" value="Penicillin-binding_protein_2"/>
</dbReference>
<dbReference type="Gene3D" id="3.30.1390.30">
    <property type="entry name" value="Penicillin-binding protein 2a, domain 3"/>
    <property type="match status" value="1"/>
</dbReference>
<evidence type="ECO:0000256" key="8">
    <source>
        <dbReference type="ARBA" id="ARBA00022801"/>
    </source>
</evidence>
<dbReference type="GO" id="GO:0006508">
    <property type="term" value="P:proteolysis"/>
    <property type="evidence" value="ECO:0007669"/>
    <property type="project" value="UniProtKB-KW"/>
</dbReference>
<evidence type="ECO:0000256" key="3">
    <source>
        <dbReference type="ARBA" id="ARBA00007171"/>
    </source>
</evidence>
<dbReference type="AlphaFoldDB" id="A0A2N3G7W7"/>
<evidence type="ECO:0000313" key="17">
    <source>
        <dbReference type="EMBL" id="PKQ28684.1"/>
    </source>
</evidence>
<evidence type="ECO:0000256" key="13">
    <source>
        <dbReference type="ARBA" id="ARBA00023316"/>
    </source>
</evidence>
<sequence length="653" mass="72513">MRFVTRTRLKIRPDETTSRRSDTTDENLQRRVAILGLVMLVAFVILFTRLWFMQIVSGNEYQKRAEGNRIREISVDAPRGRILDRNGRVLVKNRETLTISVVPAEVGEEKSIVIARLSRLLGIGQKEILYKIEKSQDPNRRAVLIKSDVDEEIFAYVHEHQREFPGVDAAARPVREYPRRDLAAHVIGYLGEINPETLKEKNKKGYRAGDEIGLSGVESTYDEDLRGKVGKYRIEVDAGGNFKREISRVEARAGLNMRTTIDQDIQTLIESALESGVKASRTRQNPEGPGKYQATGASAVVMDPKTGEIVAMASYPTFDLNDFTGGIDEKTWKALNDPKNMYPLNNRAIMSELPPGSVFKVVTAISAMDQKMFQIRSPFNCVNVFTKGPFKEYPKYCWSTHNHVDLFSGIVQSCDIVFYEIGYAFYERQLQAQGKPLWECARDFHLGRRTGVDLTSEMNGRIPSPEWKKEFNKNNKGDQVWYPGDTVNMAIGQGDILTTPLQIAYLYAGIANGGKFIRPHVVKSFEDEDGKVVKKTGIETVAEMSLDPQIVADVTQALTGVVRGKGTAAATFEGFPIDLIPVAGKTGTSEIAGKQPTAWFAGFAPAGDPKYVVTVAIEQGGHGGESAAPVARRILERLFNLPAQGEIRSSPGD</sequence>
<proteinExistence type="inferred from homology"/>
<dbReference type="GO" id="GO:0071555">
    <property type="term" value="P:cell wall organization"/>
    <property type="evidence" value="ECO:0007669"/>
    <property type="project" value="UniProtKB-KW"/>
</dbReference>
<evidence type="ECO:0000256" key="9">
    <source>
        <dbReference type="ARBA" id="ARBA00022960"/>
    </source>
</evidence>
<feature type="transmembrane region" description="Helical" evidence="14">
    <location>
        <begin position="32"/>
        <end position="52"/>
    </location>
</feature>
<organism evidence="17 18">
    <name type="scientific">Candidatus Anoxymicrobium japonicum</name>
    <dbReference type="NCBI Taxonomy" id="2013648"/>
    <lineage>
        <taxon>Bacteria</taxon>
        <taxon>Bacillati</taxon>
        <taxon>Actinomycetota</taxon>
        <taxon>Candidatus Geothermincolia</taxon>
        <taxon>Candidatus Geothermincolales</taxon>
        <taxon>Candidatus Anoxymicrobiaceae</taxon>
        <taxon>Candidatus Anoxymicrobium</taxon>
    </lineage>
</organism>
<dbReference type="GO" id="GO:0008658">
    <property type="term" value="F:penicillin binding"/>
    <property type="evidence" value="ECO:0007669"/>
    <property type="project" value="InterPro"/>
</dbReference>
<dbReference type="InterPro" id="IPR005311">
    <property type="entry name" value="PBP_dimer"/>
</dbReference>
<dbReference type="InterPro" id="IPR012338">
    <property type="entry name" value="Beta-lactam/transpept-like"/>
</dbReference>
<name>A0A2N3G7W7_9ACTN</name>
<dbReference type="GO" id="GO:0009252">
    <property type="term" value="P:peptidoglycan biosynthetic process"/>
    <property type="evidence" value="ECO:0007669"/>
    <property type="project" value="UniProtKB-KW"/>
</dbReference>
<dbReference type="GO" id="GO:0008360">
    <property type="term" value="P:regulation of cell shape"/>
    <property type="evidence" value="ECO:0007669"/>
    <property type="project" value="UniProtKB-KW"/>
</dbReference>
<dbReference type="NCBIfam" id="TIGR03423">
    <property type="entry name" value="pbp2_mrdA"/>
    <property type="match status" value="1"/>
</dbReference>
<evidence type="ECO:0000259" key="15">
    <source>
        <dbReference type="Pfam" id="PF00905"/>
    </source>
</evidence>
<comment type="similarity">
    <text evidence="3">Belongs to the transpeptidase family.</text>
</comment>
<dbReference type="Pfam" id="PF00905">
    <property type="entry name" value="Transpeptidase"/>
    <property type="match status" value="1"/>
</dbReference>
<accession>A0A2N3G7W7</accession>
<dbReference type="SUPFAM" id="SSF56601">
    <property type="entry name" value="beta-lactamase/transpeptidase-like"/>
    <property type="match status" value="1"/>
</dbReference>
<dbReference type="SUPFAM" id="SSF56519">
    <property type="entry name" value="Penicillin binding protein dimerisation domain"/>
    <property type="match status" value="1"/>
</dbReference>
<dbReference type="InterPro" id="IPR001460">
    <property type="entry name" value="PCN-bd_Tpept"/>
</dbReference>
<gene>
    <name evidence="17" type="primary">mrdA</name>
    <name evidence="17" type="ORF">CVT63_01530</name>
</gene>
<protein>
    <submittedName>
        <fullName evidence="17">Penicillin-binding protein 2</fullName>
    </submittedName>
</protein>
<dbReference type="GO" id="GO:0005886">
    <property type="term" value="C:plasma membrane"/>
    <property type="evidence" value="ECO:0007669"/>
    <property type="project" value="UniProtKB-SubCell"/>
</dbReference>
<evidence type="ECO:0000256" key="2">
    <source>
        <dbReference type="ARBA" id="ARBA00004236"/>
    </source>
</evidence>
<evidence type="ECO:0000256" key="6">
    <source>
        <dbReference type="ARBA" id="ARBA00022670"/>
    </source>
</evidence>
<feature type="domain" description="Penicillin-binding protein transpeptidase" evidence="15">
    <location>
        <begin position="298"/>
        <end position="636"/>
    </location>
</feature>
<dbReference type="InterPro" id="IPR050515">
    <property type="entry name" value="Beta-lactam/transpept"/>
</dbReference>
<dbReference type="PANTHER" id="PTHR30627:SF2">
    <property type="entry name" value="PEPTIDOGLYCAN D,D-TRANSPEPTIDASE MRDA"/>
    <property type="match status" value="1"/>
</dbReference>
<evidence type="ECO:0000256" key="5">
    <source>
        <dbReference type="ARBA" id="ARBA00022519"/>
    </source>
</evidence>
<reference evidence="17 18" key="1">
    <citation type="journal article" date="2017" name="ISME J.">
        <title>Potential for microbial H2 and metal transformations associated with novel bacteria and archaea in deep terrestrial subsurface sediments.</title>
        <authorList>
            <person name="Hernsdorf A.W."/>
            <person name="Amano Y."/>
            <person name="Miyakawa K."/>
            <person name="Ise K."/>
            <person name="Suzuki Y."/>
            <person name="Anantharaman K."/>
            <person name="Probst A."/>
            <person name="Burstein D."/>
            <person name="Thomas B.C."/>
            <person name="Banfield J.F."/>
        </authorList>
    </citation>
    <scope>NUCLEOTIDE SEQUENCE [LARGE SCALE GENOMIC DNA]</scope>
    <source>
        <strain evidence="17">HGW-Actinobacteria-3</strain>
    </source>
</reference>
<keyword evidence="6" id="KW-0645">Protease</keyword>
<evidence type="ECO:0000256" key="12">
    <source>
        <dbReference type="ARBA" id="ARBA00023136"/>
    </source>
</evidence>
<keyword evidence="10" id="KW-0573">Peptidoglycan synthesis</keyword>
<evidence type="ECO:0000313" key="18">
    <source>
        <dbReference type="Proteomes" id="UP000233654"/>
    </source>
</evidence>
<keyword evidence="5" id="KW-0997">Cell inner membrane</keyword>
<dbReference type="Gene3D" id="3.40.710.10">
    <property type="entry name" value="DD-peptidase/beta-lactamase superfamily"/>
    <property type="match status" value="1"/>
</dbReference>
<evidence type="ECO:0000256" key="4">
    <source>
        <dbReference type="ARBA" id="ARBA00022475"/>
    </source>
</evidence>
<dbReference type="GO" id="GO:0009002">
    <property type="term" value="F:serine-type D-Ala-D-Ala carboxypeptidase activity"/>
    <property type="evidence" value="ECO:0007669"/>
    <property type="project" value="InterPro"/>
</dbReference>
<dbReference type="Gene3D" id="3.90.1310.10">
    <property type="entry name" value="Penicillin-binding protein 2a (Domain 2)"/>
    <property type="match status" value="1"/>
</dbReference>
<dbReference type="Proteomes" id="UP000233654">
    <property type="component" value="Unassembled WGS sequence"/>
</dbReference>
<dbReference type="Pfam" id="PF03717">
    <property type="entry name" value="PBP_dimer"/>
    <property type="match status" value="1"/>
</dbReference>
<keyword evidence="8" id="KW-0378">Hydrolase</keyword>
<dbReference type="GO" id="GO:0071972">
    <property type="term" value="F:peptidoglycan L,D-transpeptidase activity"/>
    <property type="evidence" value="ECO:0007669"/>
    <property type="project" value="TreeGrafter"/>
</dbReference>
<comment type="caution">
    <text evidence="17">The sequence shown here is derived from an EMBL/GenBank/DDBJ whole genome shotgun (WGS) entry which is preliminary data.</text>
</comment>
<dbReference type="InterPro" id="IPR036138">
    <property type="entry name" value="PBP_dimer_sf"/>
</dbReference>